<evidence type="ECO:0008006" key="6">
    <source>
        <dbReference type="Google" id="ProtNLM"/>
    </source>
</evidence>
<dbReference type="SUPFAM" id="SSF50978">
    <property type="entry name" value="WD40 repeat-like"/>
    <property type="match status" value="1"/>
</dbReference>
<dbReference type="STRING" id="930992.A0A0D0B0A6"/>
<accession>A0A0D0B0A6</accession>
<name>A0A0D0B0A6_9AGAM</name>
<evidence type="ECO:0000313" key="5">
    <source>
        <dbReference type="Proteomes" id="UP000054485"/>
    </source>
</evidence>
<dbReference type="EMBL" id="KN835212">
    <property type="protein sequence ID" value="KIK43449.1"/>
    <property type="molecule type" value="Genomic_DNA"/>
</dbReference>
<dbReference type="SMART" id="SM00320">
    <property type="entry name" value="WD40"/>
    <property type="match status" value="4"/>
</dbReference>
<evidence type="ECO:0000256" key="2">
    <source>
        <dbReference type="ARBA" id="ARBA00022737"/>
    </source>
</evidence>
<dbReference type="InterPro" id="IPR019775">
    <property type="entry name" value="WD40_repeat_CS"/>
</dbReference>
<dbReference type="PROSITE" id="PS50082">
    <property type="entry name" value="WD_REPEATS_2"/>
    <property type="match status" value="3"/>
</dbReference>
<dbReference type="PRINTS" id="PR00320">
    <property type="entry name" value="GPROTEINBRPT"/>
</dbReference>
<gene>
    <name evidence="4" type="ORF">CY34DRAFT_709681</name>
</gene>
<dbReference type="AlphaFoldDB" id="A0A0D0B0A6"/>
<dbReference type="PROSITE" id="PS50294">
    <property type="entry name" value="WD_REPEATS_REGION"/>
    <property type="match status" value="3"/>
</dbReference>
<dbReference type="InterPro" id="IPR001680">
    <property type="entry name" value="WD40_rpt"/>
</dbReference>
<feature type="repeat" description="WD" evidence="3">
    <location>
        <begin position="54"/>
        <end position="95"/>
    </location>
</feature>
<keyword evidence="2" id="KW-0677">Repeat</keyword>
<dbReference type="PANTHER" id="PTHR19848:SF8">
    <property type="entry name" value="F-BOX AND WD REPEAT DOMAIN CONTAINING 7"/>
    <property type="match status" value="1"/>
</dbReference>
<feature type="repeat" description="WD" evidence="3">
    <location>
        <begin position="10"/>
        <end position="51"/>
    </location>
</feature>
<dbReference type="PANTHER" id="PTHR19848">
    <property type="entry name" value="WD40 REPEAT PROTEIN"/>
    <property type="match status" value="1"/>
</dbReference>
<protein>
    <recommendedName>
        <fullName evidence="6">WD40 repeat-like protein</fullName>
    </recommendedName>
</protein>
<keyword evidence="5" id="KW-1185">Reference proteome</keyword>
<dbReference type="HOGENOM" id="CLU_000288_57_33_1"/>
<dbReference type="InterPro" id="IPR015943">
    <property type="entry name" value="WD40/YVTN_repeat-like_dom_sf"/>
</dbReference>
<feature type="repeat" description="WD" evidence="3">
    <location>
        <begin position="96"/>
        <end position="137"/>
    </location>
</feature>
<reference evidence="4 5" key="1">
    <citation type="submission" date="2014-04" db="EMBL/GenBank/DDBJ databases">
        <authorList>
            <consortium name="DOE Joint Genome Institute"/>
            <person name="Kuo A."/>
            <person name="Ruytinx J."/>
            <person name="Rineau F."/>
            <person name="Colpaert J."/>
            <person name="Kohler A."/>
            <person name="Nagy L.G."/>
            <person name="Floudas D."/>
            <person name="Copeland A."/>
            <person name="Barry K.W."/>
            <person name="Cichocki N."/>
            <person name="Veneault-Fourrey C."/>
            <person name="LaButti K."/>
            <person name="Lindquist E.A."/>
            <person name="Lipzen A."/>
            <person name="Lundell T."/>
            <person name="Morin E."/>
            <person name="Murat C."/>
            <person name="Sun H."/>
            <person name="Tunlid A."/>
            <person name="Henrissat B."/>
            <person name="Grigoriev I.V."/>
            <person name="Hibbett D.S."/>
            <person name="Martin F."/>
            <person name="Nordberg H.P."/>
            <person name="Cantor M.N."/>
            <person name="Hua S.X."/>
        </authorList>
    </citation>
    <scope>NUCLEOTIDE SEQUENCE [LARGE SCALE GENOMIC DNA]</scope>
    <source>
        <strain evidence="4 5">UH-Slu-Lm8-n1</strain>
    </source>
</reference>
<dbReference type="InterPro" id="IPR020472">
    <property type="entry name" value="WD40_PAC1"/>
</dbReference>
<evidence type="ECO:0000313" key="4">
    <source>
        <dbReference type="EMBL" id="KIK43449.1"/>
    </source>
</evidence>
<proteinExistence type="predicted"/>
<reference evidence="5" key="2">
    <citation type="submission" date="2015-01" db="EMBL/GenBank/DDBJ databases">
        <title>Evolutionary Origins and Diversification of the Mycorrhizal Mutualists.</title>
        <authorList>
            <consortium name="DOE Joint Genome Institute"/>
            <consortium name="Mycorrhizal Genomics Consortium"/>
            <person name="Kohler A."/>
            <person name="Kuo A."/>
            <person name="Nagy L.G."/>
            <person name="Floudas D."/>
            <person name="Copeland A."/>
            <person name="Barry K.W."/>
            <person name="Cichocki N."/>
            <person name="Veneault-Fourrey C."/>
            <person name="LaButti K."/>
            <person name="Lindquist E.A."/>
            <person name="Lipzen A."/>
            <person name="Lundell T."/>
            <person name="Morin E."/>
            <person name="Murat C."/>
            <person name="Riley R."/>
            <person name="Ohm R."/>
            <person name="Sun H."/>
            <person name="Tunlid A."/>
            <person name="Henrissat B."/>
            <person name="Grigoriev I.V."/>
            <person name="Hibbett D.S."/>
            <person name="Martin F."/>
        </authorList>
    </citation>
    <scope>NUCLEOTIDE SEQUENCE [LARGE SCALE GENOMIC DNA]</scope>
    <source>
        <strain evidence="5">UH-Slu-Lm8-n1</strain>
    </source>
</reference>
<dbReference type="InterPro" id="IPR036322">
    <property type="entry name" value="WD40_repeat_dom_sf"/>
</dbReference>
<dbReference type="OrthoDB" id="674604at2759"/>
<evidence type="ECO:0000256" key="3">
    <source>
        <dbReference type="PROSITE-ProRule" id="PRU00221"/>
    </source>
</evidence>
<sequence>MPVITPCQTMRGHTGHVRSVVHIPGKRQIITCSADGSLRPWDLESGVQIGEGWRDENSAGLRSMALSPNGKIVASGGNDGKVRLWNVETRKVIAKWTAHTGVVCTLCWSADGERVASGSWDGTTRIWNVNSGRTILAIKTGHNWVYVVMYSPDSSKLATGTGGDKDKAVKIWDAKTGELLNTPKYDGPLCTVRSLAWTSDGKLQAYVRIIWLD</sequence>
<evidence type="ECO:0000256" key="1">
    <source>
        <dbReference type="ARBA" id="ARBA00022574"/>
    </source>
</evidence>
<keyword evidence="1 3" id="KW-0853">WD repeat</keyword>
<dbReference type="Gene3D" id="2.130.10.10">
    <property type="entry name" value="YVTN repeat-like/Quinoprotein amine dehydrogenase"/>
    <property type="match status" value="2"/>
</dbReference>
<dbReference type="Proteomes" id="UP000054485">
    <property type="component" value="Unassembled WGS sequence"/>
</dbReference>
<organism evidence="4 5">
    <name type="scientific">Suillus luteus UH-Slu-Lm8-n1</name>
    <dbReference type="NCBI Taxonomy" id="930992"/>
    <lineage>
        <taxon>Eukaryota</taxon>
        <taxon>Fungi</taxon>
        <taxon>Dikarya</taxon>
        <taxon>Basidiomycota</taxon>
        <taxon>Agaricomycotina</taxon>
        <taxon>Agaricomycetes</taxon>
        <taxon>Agaricomycetidae</taxon>
        <taxon>Boletales</taxon>
        <taxon>Suillineae</taxon>
        <taxon>Suillaceae</taxon>
        <taxon>Suillus</taxon>
    </lineage>
</organism>
<dbReference type="InParanoid" id="A0A0D0B0A6"/>
<dbReference type="Pfam" id="PF00400">
    <property type="entry name" value="WD40"/>
    <property type="match status" value="4"/>
</dbReference>
<dbReference type="PROSITE" id="PS00678">
    <property type="entry name" value="WD_REPEATS_1"/>
    <property type="match status" value="2"/>
</dbReference>